<feature type="region of interest" description="Disordered" evidence="2">
    <location>
        <begin position="1554"/>
        <end position="1578"/>
    </location>
</feature>
<evidence type="ECO:0000259" key="3">
    <source>
        <dbReference type="PROSITE" id="PS50003"/>
    </source>
</evidence>
<evidence type="ECO:0000313" key="5">
    <source>
        <dbReference type="EMBL" id="CAL1154494.1"/>
    </source>
</evidence>
<dbReference type="EMBL" id="CAMXCT010002890">
    <property type="protein sequence ID" value="CAI4001119.1"/>
    <property type="molecule type" value="Genomic_DNA"/>
</dbReference>
<feature type="compositionally biased region" description="Basic and acidic residues" evidence="2">
    <location>
        <begin position="722"/>
        <end position="740"/>
    </location>
</feature>
<evidence type="ECO:0000256" key="1">
    <source>
        <dbReference type="ARBA" id="ARBA00023172"/>
    </source>
</evidence>
<reference evidence="4" key="1">
    <citation type="submission" date="2022-10" db="EMBL/GenBank/DDBJ databases">
        <authorList>
            <person name="Chen Y."/>
            <person name="Dougan E. K."/>
            <person name="Chan C."/>
            <person name="Rhodes N."/>
            <person name="Thang M."/>
        </authorList>
    </citation>
    <scope>NUCLEOTIDE SEQUENCE</scope>
</reference>
<dbReference type="SMART" id="SM00233">
    <property type="entry name" value="PH"/>
    <property type="match status" value="1"/>
</dbReference>
<reference evidence="5" key="2">
    <citation type="submission" date="2024-04" db="EMBL/GenBank/DDBJ databases">
        <authorList>
            <person name="Chen Y."/>
            <person name="Shah S."/>
            <person name="Dougan E. K."/>
            <person name="Thang M."/>
            <person name="Chan C."/>
        </authorList>
    </citation>
    <scope>NUCLEOTIDE SEQUENCE [LARGE SCALE GENOMIC DNA]</scope>
</reference>
<proteinExistence type="predicted"/>
<feature type="region of interest" description="Disordered" evidence="2">
    <location>
        <begin position="1598"/>
        <end position="1617"/>
    </location>
</feature>
<dbReference type="InterPro" id="IPR011993">
    <property type="entry name" value="PH-like_dom_sf"/>
</dbReference>
<keyword evidence="1" id="KW-0233">DNA recombination</keyword>
<dbReference type="EMBL" id="CAMXCT020002890">
    <property type="protein sequence ID" value="CAL1154494.1"/>
    <property type="molecule type" value="Genomic_DNA"/>
</dbReference>
<dbReference type="InterPro" id="IPR013762">
    <property type="entry name" value="Integrase-like_cat_sf"/>
</dbReference>
<name>A0A9P1G4X2_9DINO</name>
<feature type="region of interest" description="Disordered" evidence="2">
    <location>
        <begin position="722"/>
        <end position="741"/>
    </location>
</feature>
<sequence length="2021" mass="223074">MAVAKDIITNVLRTSLLRFIKDASGDQLHLRHLLSGTVELGPDVALAEQAIQQVLLDIGFPASIEVLSAHADSIRVHIPWAKLLGQSTRLVMGELTVQVRIHNVESMAQVLEGKATNPPKVEHAFLSRQRERLEAMVQKRCSKPPEGVVRRLTLLETVIQGLRAHVNKMRLEIFRTSDIRFVSRGTGVMNGYEASPSSMPFLTMELQGFTVSPCTNAKRPTLELAEARAVIDMAGSLVDPLTPYAFRRLFRMDSAEAWVAKRGGDGCEGQLPCYDRAKLPWQRREEAMWCSVVRGFGACCLRTNIYQASIRSRARSLGAYIVEEGGALLGMEKILDMEPPDDLHRKPSLDVDMEAAMALELAELGGHFFSGFGVSNDWRTRQVERTWWMAGALAQPLGGDLTAGSRILVFYETDVVWHTRYLLSLVDRSSWVILTPDGDIYIEDVSDANQDWSAWRVWPIGGPLPFGVDPNMVHKFNPEPNAAALQVLIAEGNQHAQQERARLGLGAPVGGPVVAAPAAAAAPNAGGGGPAGQAPAPVADLAGGVVDPPGEDARTLAISRDVDGNRFKEFRNAVQDAKPCEFSDWPIAGPRTTKYVISQMLDHGGSPLGHHQAWRVACKLQPSDGPAQEHEAWSRVLQAMMTYDQLDVSNLASAELVVRALQKIEERHKHKLVSADDGGEAALFMGSSGGSRAGCIISPKLTEWVGSELQKEALVAKERRKAREERALSRKNADKEDKGGKLANQGIKALNELSGCVNSDFSKKKPTRAQKRVLSNIAEAYREASCAVDIDPGASCLADLCSASKIYQTDRSDVVSYAKDSVSWPEVETFPVDLRDCLPPADREWLATWQQHMLLSTSGKDLGSKIKQPYTDPIFKHNPKQYLGFLKELKNRNMLRFKQHDGSPADLGVFFVRKKNNKQRLIFDTRILNEKFIDPPKTDLPSADAFTRMDIDGIGPFFIGSGDLANAFYTLAVPDSLARMFTLPGIKAENLGIYEVDGNAVRRDEFITPYLTVLPMGWSWALHLCQQVMNHAIITSGIDHLQIISDKGKPVHLAHGCDVGCAGYVDNFAVIGTCEDTVNAGLRKIGERLRGFGLTVHEECEAAHEGEFVGLSFNGVKGKVSIKPSRIVKLQRSIDELLCRNFASGELLQLVIGHITWAVMARREDAVDARKHAGKIVGAELEAGSMSDGSHQNGTVLIDRPGRSPSGLAEVLIAGFRAMGRGSKKEVNQVKAERNLKRRQQVAQSTIVPVGMTYLESRSVRQPTIADYTRRYQEFQTWCLHLDLIPLTAQEMDATLVDFLQTLFDEDRGINDGIRVVAAMKFFRPEFKNVPRVARALKGWQIAAPPLQRMPIPLEVLCAIIGAMISMNQKEMGFRLFFQFITYLRPGECSSLKVKQVVPPVLVTNQAFRFWAVLLHPTEDLVAGKTGVFDASIILDSDPWITTLLGQLREGKQPEMKLWTHSHAELRRIFNQCIGQLGIQSLGLSLYSLRHGGASHDVLSRRRSLLEVKQRGRWSSDASLKRYVKEARLQSELNKVPKHVKEAIVGLPLTRSTSGSLVAPPRVVSTPPQLEEEEEEVEPVKEAVDSFLREGFRAERRSSLERRSSADGSSAGADKGKKWLPGEKILMSGWLTKRAKLRPFQDSWQERWCELSQLPKGHGLLRYSAPSGGFTSGERPGEVQLKGEIQLAPHSGAHVTSFEDELGRLRGATRQASYFDWSRHAWRIMEEFQHGFALQTGPEAPHAGRVFFFATERDSETRRWVAAIRGVLAETAEKPQTLEEFLGEGFTPSAVSPGSTCLDEKDISEGATEDISEDESSCSFVSVEEELGPERPRDPPQDLGATSVEALEAMLSRVKQFQSMKVNMASLRVRIGFDSIANPLKGILDEKIPKHMALHASLGNLQLTIASQSQRRGASVAPLAKLMGTVPDSLVEELLQRRASWSTLSTAEMTVGEVNIKRPDLNRCIALGQRPHTSRVTCAMGFGTGLFCLVASNIADFPAKFPYLLLPYCKLKSHVLFVQTP</sequence>
<dbReference type="InterPro" id="IPR043502">
    <property type="entry name" value="DNA/RNA_pol_sf"/>
</dbReference>
<protein>
    <recommendedName>
        <fullName evidence="3">PH domain-containing protein</fullName>
    </recommendedName>
</protein>
<feature type="domain" description="PH" evidence="3">
    <location>
        <begin position="1624"/>
        <end position="1769"/>
    </location>
</feature>
<evidence type="ECO:0000256" key="2">
    <source>
        <dbReference type="SAM" id="MobiDB-lite"/>
    </source>
</evidence>
<feature type="compositionally biased region" description="Acidic residues" evidence="2">
    <location>
        <begin position="1807"/>
        <end position="1816"/>
    </location>
</feature>
<dbReference type="GO" id="GO:0015074">
    <property type="term" value="P:DNA integration"/>
    <property type="evidence" value="ECO:0007669"/>
    <property type="project" value="InterPro"/>
</dbReference>
<dbReference type="SUPFAM" id="SSF56672">
    <property type="entry name" value="DNA/RNA polymerases"/>
    <property type="match status" value="1"/>
</dbReference>
<dbReference type="SUPFAM" id="SSF50729">
    <property type="entry name" value="PH domain-like"/>
    <property type="match status" value="1"/>
</dbReference>
<dbReference type="GO" id="GO:0003677">
    <property type="term" value="F:DNA binding"/>
    <property type="evidence" value="ECO:0007669"/>
    <property type="project" value="InterPro"/>
</dbReference>
<gene>
    <name evidence="4" type="ORF">C1SCF055_LOCUS27192</name>
</gene>
<evidence type="ECO:0000313" key="6">
    <source>
        <dbReference type="Proteomes" id="UP001152797"/>
    </source>
</evidence>
<dbReference type="InterPro" id="IPR001849">
    <property type="entry name" value="PH_domain"/>
</dbReference>
<dbReference type="PROSITE" id="PS50003">
    <property type="entry name" value="PH_DOMAIN"/>
    <property type="match status" value="1"/>
</dbReference>
<evidence type="ECO:0000313" key="4">
    <source>
        <dbReference type="EMBL" id="CAI4001119.1"/>
    </source>
</evidence>
<dbReference type="Gene3D" id="1.10.443.10">
    <property type="entry name" value="Intergrase catalytic core"/>
    <property type="match status" value="1"/>
</dbReference>
<dbReference type="Pfam" id="PF00169">
    <property type="entry name" value="PH"/>
    <property type="match status" value="1"/>
</dbReference>
<dbReference type="SUPFAM" id="SSF56349">
    <property type="entry name" value="DNA breaking-rejoining enzymes"/>
    <property type="match status" value="1"/>
</dbReference>
<keyword evidence="6" id="KW-1185">Reference proteome</keyword>
<dbReference type="Proteomes" id="UP001152797">
    <property type="component" value="Unassembled WGS sequence"/>
</dbReference>
<dbReference type="GO" id="GO:0006310">
    <property type="term" value="P:DNA recombination"/>
    <property type="evidence" value="ECO:0007669"/>
    <property type="project" value="UniProtKB-KW"/>
</dbReference>
<organism evidence="4">
    <name type="scientific">Cladocopium goreaui</name>
    <dbReference type="NCBI Taxonomy" id="2562237"/>
    <lineage>
        <taxon>Eukaryota</taxon>
        <taxon>Sar</taxon>
        <taxon>Alveolata</taxon>
        <taxon>Dinophyceae</taxon>
        <taxon>Suessiales</taxon>
        <taxon>Symbiodiniaceae</taxon>
        <taxon>Cladocopium</taxon>
    </lineage>
</organism>
<dbReference type="Gene3D" id="2.30.29.30">
    <property type="entry name" value="Pleckstrin-homology domain (PH domain)/Phosphotyrosine-binding domain (PTB)"/>
    <property type="match status" value="1"/>
</dbReference>
<feature type="region of interest" description="Disordered" evidence="2">
    <location>
        <begin position="1805"/>
        <end position="1839"/>
    </location>
</feature>
<dbReference type="EMBL" id="CAMXCT030002890">
    <property type="protein sequence ID" value="CAL4788431.1"/>
    <property type="molecule type" value="Genomic_DNA"/>
</dbReference>
<dbReference type="InterPro" id="IPR011010">
    <property type="entry name" value="DNA_brk_join_enz"/>
</dbReference>
<comment type="caution">
    <text evidence="4">The sequence shown here is derived from an EMBL/GenBank/DDBJ whole genome shotgun (WGS) entry which is preliminary data.</text>
</comment>
<accession>A0A9P1G4X2</accession>